<evidence type="ECO:0000313" key="2">
    <source>
        <dbReference type="EMBL" id="NHE55479.1"/>
    </source>
</evidence>
<accession>A0ABX0H1K3</accession>
<keyword evidence="3" id="KW-1185">Reference proteome</keyword>
<keyword evidence="1" id="KW-1133">Transmembrane helix</keyword>
<feature type="transmembrane region" description="Helical" evidence="1">
    <location>
        <begin position="12"/>
        <end position="31"/>
    </location>
</feature>
<keyword evidence="1" id="KW-0812">Transmembrane</keyword>
<name>A0ABX0H1K3_9BACT</name>
<evidence type="ECO:0000313" key="3">
    <source>
        <dbReference type="Proteomes" id="UP000649799"/>
    </source>
</evidence>
<evidence type="ECO:0008006" key="4">
    <source>
        <dbReference type="Google" id="ProtNLM"/>
    </source>
</evidence>
<protein>
    <recommendedName>
        <fullName evidence="4">DUF4328 domain-containing protein</fullName>
    </recommendedName>
</protein>
<dbReference type="RefSeq" id="WP_166142423.1">
    <property type="nucleotide sequence ID" value="NZ_JAANYN010000001.1"/>
</dbReference>
<dbReference type="Proteomes" id="UP000649799">
    <property type="component" value="Unassembled WGS sequence"/>
</dbReference>
<organism evidence="2 3">
    <name type="scientific">Cyclobacterium plantarum</name>
    <dbReference type="NCBI Taxonomy" id="2716263"/>
    <lineage>
        <taxon>Bacteria</taxon>
        <taxon>Pseudomonadati</taxon>
        <taxon>Bacteroidota</taxon>
        <taxon>Cytophagia</taxon>
        <taxon>Cytophagales</taxon>
        <taxon>Cyclobacteriaceae</taxon>
        <taxon>Cyclobacterium</taxon>
    </lineage>
</organism>
<gene>
    <name evidence="2" type="ORF">G9Q97_01480</name>
</gene>
<reference evidence="2 3" key="1">
    <citation type="submission" date="2020-03" db="EMBL/GenBank/DDBJ databases">
        <title>Cyclobacterium plantarum sp. nov., a marine bacterium isolated from a coastal-marine wetland.</title>
        <authorList>
            <person name="Sanchez-Porro C."/>
            <person name="Ventosa A."/>
            <person name="Amoozegar M."/>
        </authorList>
    </citation>
    <scope>NUCLEOTIDE SEQUENCE [LARGE SCALE GENOMIC DNA]</scope>
    <source>
        <strain evidence="2 3">GBPx2</strain>
    </source>
</reference>
<dbReference type="EMBL" id="JAANYN010000001">
    <property type="protein sequence ID" value="NHE55479.1"/>
    <property type="molecule type" value="Genomic_DNA"/>
</dbReference>
<evidence type="ECO:0000256" key="1">
    <source>
        <dbReference type="SAM" id="Phobius"/>
    </source>
</evidence>
<comment type="caution">
    <text evidence="2">The sequence shown here is derived from an EMBL/GenBank/DDBJ whole genome shotgun (WGS) entry which is preliminary data.</text>
</comment>
<proteinExistence type="predicted"/>
<feature type="transmembrane region" description="Helical" evidence="1">
    <location>
        <begin position="51"/>
        <end position="70"/>
    </location>
</feature>
<sequence length="94" mass="11076">MMHFKFSTGNLPFWPVISAVLWLLIGYSLGTGVYDWLLHQRHLDWHEQLDFIMLNGLTDAVGFFSVWIFLRWIADKLMNKSIELTVKPSEPEEH</sequence>
<keyword evidence="1" id="KW-0472">Membrane</keyword>